<feature type="compositionally biased region" description="Basic and acidic residues" evidence="1">
    <location>
        <begin position="247"/>
        <end position="260"/>
    </location>
</feature>
<protein>
    <recommendedName>
        <fullName evidence="2">PWWP domain-containing protein</fullName>
    </recommendedName>
</protein>
<dbReference type="Pfam" id="PF00855">
    <property type="entry name" value="PWWP"/>
    <property type="match status" value="1"/>
</dbReference>
<feature type="region of interest" description="Disordered" evidence="1">
    <location>
        <begin position="137"/>
        <end position="322"/>
    </location>
</feature>
<feature type="compositionally biased region" description="Acidic residues" evidence="1">
    <location>
        <begin position="158"/>
        <end position="168"/>
    </location>
</feature>
<name>A0A498I247_MALDO</name>
<dbReference type="InterPro" id="IPR053063">
    <property type="entry name" value="PWWP_domain_containing_PDP"/>
</dbReference>
<feature type="compositionally biased region" description="Low complexity" evidence="1">
    <location>
        <begin position="146"/>
        <end position="157"/>
    </location>
</feature>
<dbReference type="InterPro" id="IPR000313">
    <property type="entry name" value="PWWP_dom"/>
</dbReference>
<dbReference type="Proteomes" id="UP000290289">
    <property type="component" value="Chromosome 14"/>
</dbReference>
<gene>
    <name evidence="3" type="ORF">DVH24_039607</name>
</gene>
<evidence type="ECO:0000256" key="1">
    <source>
        <dbReference type="SAM" id="MobiDB-lite"/>
    </source>
</evidence>
<reference evidence="3 4" key="1">
    <citation type="submission" date="2018-10" db="EMBL/GenBank/DDBJ databases">
        <title>A high-quality apple genome assembly.</title>
        <authorList>
            <person name="Hu J."/>
        </authorList>
    </citation>
    <scope>NUCLEOTIDE SEQUENCE [LARGE SCALE GENOMIC DNA]</scope>
    <source>
        <strain evidence="4">cv. HFTH1</strain>
        <tissue evidence="3">Young leaf</tissue>
    </source>
</reference>
<sequence length="1268" mass="137405">MERPKTPETLEDQNPSGKTLEGASELLGWSENCIGLESFPGILGGSGEGVGVTGNDAGLGYVEGVTQAVEAEKGVLDGNKGEDLGLLGMDAVSGVFNSCMNGVGAEEVCWLNGEVGGENKAQMGSQRLPSEMGNDVQMDFAEPESDGNGNLEDLGGNENEEGGVDVESDAQMGSQQSLSDNGNDMLTDFAEPQSDGNGNFEDLGGNDNEEGGVDVESDAQMGSQRLPSDKGNDVRMDFAGPQSDGNRNLEDLGGNEHEEGGVDVENDAQMGSQWSPSDKGNDVQMDVLKPESDGNGNLEDLGGTDNEEDGVEKIADDDDGMNEGKTLGLNGIDSVGVDSSSKKIEVSDDGISLFVDFSGHPPDDLQVASCPGFAGTETVEEFGHDEQEKDFDYQGYGFSAGDIVWIKTKTQTWWPGKIYDPVYALKFGASGDPGGCLLVGYFGMSHVAWCHPYQLKPFREYFEQMSGQSKARIFLGAVEKALEEFGRLVKLNMTCLCVLKENHLSASDAESIKGIPMPDRKSGKLGEFSVDHFNSAEFLAHLKNLALVVSMGGTLDFVVKRNQLSAFYRSIGHSQLPMHLLRETNDAEDGLDCKSMAKRNVDIWAGYGDTELDEMFLKSTPLNNSQMDERNEVLDKVFDGDNIADEGFISGSKLRRRKVKRDSDFEYGDVGNEGMTEKGIESRERKKSRYLSYPYINLGQKGLPAEMDDEGVAANIDASRSSGSPSNFKFTGEKFWRKWYKRLTGESNISGDPNLINASSAELLSEIYSTAVNCLYPNENKTFDSVAWFVSRFRISVFHDESICEAYRNNMVGQEDANPNLLGYSGQNEAKSEPKKRRRKSKLKHPGGEDTASMPNLVQSTSTATKKRGRPNLGRLKTKSLSGLSDVNIGITPDSFLVQGSLDVHPLMPCGKQKNRKIDDVASPVCLQNKQTTGIPDLNGNNLLPGLLGDDQQAIGTAASEGKVLLENRLGSETASEHLKSNIPAAFVDVNVKNMKPGSLVVDLRVSPQALSCLDPKRNTGLLSAETRPAQRKRKRKEKAEPKLPADGIPDLNGSSAECNLLGKACQEFSGLTPPIKPERKRRRRKGEATAMQRKLDVNNGKAQINDKALATALMLNFSPGVAMPSKDDLISTFCRFGPLKESETQMLKDPGSAQVVFMENADAGEALRSLEKDNPFGGNLVSYKLFHLPSVSRVLEPGWSLPTGLASPSLPEKASRLDFIRQNLQMMTSMLENSGDNLSPEMRAKLECEIKALLQKVSSMTGSSSSS</sequence>
<feature type="compositionally biased region" description="Basic and acidic residues" evidence="1">
    <location>
        <begin position="227"/>
        <end position="236"/>
    </location>
</feature>
<feature type="region of interest" description="Disordered" evidence="1">
    <location>
        <begin position="816"/>
        <end position="878"/>
    </location>
</feature>
<feature type="compositionally biased region" description="Acidic residues" evidence="1">
    <location>
        <begin position="207"/>
        <end position="217"/>
    </location>
</feature>
<evidence type="ECO:0000313" key="3">
    <source>
        <dbReference type="EMBL" id="RXH77636.1"/>
    </source>
</evidence>
<dbReference type="PROSITE" id="PS50812">
    <property type="entry name" value="PWWP"/>
    <property type="match status" value="1"/>
</dbReference>
<dbReference type="CDD" id="cd05162">
    <property type="entry name" value="PWWP"/>
    <property type="match status" value="1"/>
</dbReference>
<accession>A0A498I247</accession>
<proteinExistence type="predicted"/>
<keyword evidence="4" id="KW-1185">Reference proteome</keyword>
<feature type="region of interest" description="Disordered" evidence="1">
    <location>
        <begin position="1072"/>
        <end position="1091"/>
    </location>
</feature>
<evidence type="ECO:0000259" key="2">
    <source>
        <dbReference type="PROSITE" id="PS50812"/>
    </source>
</evidence>
<feature type="compositionally biased region" description="Basic residues" evidence="1">
    <location>
        <begin position="834"/>
        <end position="845"/>
    </location>
</feature>
<comment type="caution">
    <text evidence="3">The sequence shown here is derived from an EMBL/GenBank/DDBJ whole genome shotgun (WGS) entry which is preliminary data.</text>
</comment>
<organism evidence="3 4">
    <name type="scientific">Malus domestica</name>
    <name type="common">Apple</name>
    <name type="synonym">Pyrus malus</name>
    <dbReference type="NCBI Taxonomy" id="3750"/>
    <lineage>
        <taxon>Eukaryota</taxon>
        <taxon>Viridiplantae</taxon>
        <taxon>Streptophyta</taxon>
        <taxon>Embryophyta</taxon>
        <taxon>Tracheophyta</taxon>
        <taxon>Spermatophyta</taxon>
        <taxon>Magnoliopsida</taxon>
        <taxon>eudicotyledons</taxon>
        <taxon>Gunneridae</taxon>
        <taxon>Pentapetalae</taxon>
        <taxon>rosids</taxon>
        <taxon>fabids</taxon>
        <taxon>Rosales</taxon>
        <taxon>Rosaceae</taxon>
        <taxon>Amygdaloideae</taxon>
        <taxon>Maleae</taxon>
        <taxon>Malus</taxon>
    </lineage>
</organism>
<feature type="compositionally biased region" description="Polar residues" evidence="1">
    <location>
        <begin position="269"/>
        <end position="278"/>
    </location>
</feature>
<dbReference type="Gene3D" id="2.30.30.140">
    <property type="match status" value="1"/>
</dbReference>
<evidence type="ECO:0000313" key="4">
    <source>
        <dbReference type="Proteomes" id="UP000290289"/>
    </source>
</evidence>
<dbReference type="STRING" id="3750.A0A498I247"/>
<dbReference type="SUPFAM" id="SSF63748">
    <property type="entry name" value="Tudor/PWWP/MBT"/>
    <property type="match status" value="1"/>
</dbReference>
<feature type="compositionally biased region" description="Low complexity" evidence="1">
    <location>
        <begin position="195"/>
        <end position="206"/>
    </location>
</feature>
<dbReference type="EMBL" id="RDQH01000340">
    <property type="protein sequence ID" value="RXH77636.1"/>
    <property type="molecule type" value="Genomic_DNA"/>
</dbReference>
<dbReference type="PANTHER" id="PTHR42851">
    <property type="entry name" value="ALDOLASE-RELATED"/>
    <property type="match status" value="1"/>
</dbReference>
<feature type="compositionally biased region" description="Polar residues" evidence="1">
    <location>
        <begin position="171"/>
        <end position="184"/>
    </location>
</feature>
<feature type="compositionally biased region" description="Acidic residues" evidence="1">
    <location>
        <begin position="305"/>
        <end position="321"/>
    </location>
</feature>
<feature type="region of interest" description="Disordered" evidence="1">
    <location>
        <begin position="1022"/>
        <end position="1052"/>
    </location>
</feature>
<dbReference type="PANTHER" id="PTHR42851:SF8">
    <property type="entry name" value="PWWP DOMAIN-CONTAINING PROTEIN"/>
    <property type="match status" value="1"/>
</dbReference>
<feature type="compositionally biased region" description="Polar residues" evidence="1">
    <location>
        <begin position="853"/>
        <end position="864"/>
    </location>
</feature>
<dbReference type="AlphaFoldDB" id="A0A498I247"/>
<feature type="domain" description="PWWP" evidence="2">
    <location>
        <begin position="400"/>
        <end position="461"/>
    </location>
</feature>